<dbReference type="Proteomes" id="UP000001349">
    <property type="component" value="Chromosome"/>
</dbReference>
<dbReference type="OrthoDB" id="1729754at2"/>
<proteinExistence type="predicted"/>
<evidence type="ECO:0000313" key="2">
    <source>
        <dbReference type="Proteomes" id="UP000001349"/>
    </source>
</evidence>
<dbReference type="RefSeq" id="WP_015925863.1">
    <property type="nucleotide sequence ID" value="NC_011898.1"/>
</dbReference>
<dbReference type="KEGG" id="cce:Ccel_2445"/>
<organism evidence="1 2">
    <name type="scientific">Ruminiclostridium cellulolyticum (strain ATCC 35319 / DSM 5812 / JCM 6584 / H10)</name>
    <name type="common">Clostridium cellulolyticum</name>
    <dbReference type="NCBI Taxonomy" id="394503"/>
    <lineage>
        <taxon>Bacteria</taxon>
        <taxon>Bacillati</taxon>
        <taxon>Bacillota</taxon>
        <taxon>Clostridia</taxon>
        <taxon>Eubacteriales</taxon>
        <taxon>Oscillospiraceae</taxon>
        <taxon>Ruminiclostridium</taxon>
    </lineage>
</organism>
<evidence type="ECO:0000313" key="1">
    <source>
        <dbReference type="EMBL" id="ACL76774.1"/>
    </source>
</evidence>
<reference evidence="1 2" key="1">
    <citation type="submission" date="2009-01" db="EMBL/GenBank/DDBJ databases">
        <title>Complete sequence of Clostridium cellulolyticum H10.</title>
        <authorList>
            <consortium name="US DOE Joint Genome Institute"/>
            <person name="Lucas S."/>
            <person name="Copeland A."/>
            <person name="Lapidus A."/>
            <person name="Glavina del Rio T."/>
            <person name="Dalin E."/>
            <person name="Tice H."/>
            <person name="Bruce D."/>
            <person name="Goodwin L."/>
            <person name="Pitluck S."/>
            <person name="Chertkov O."/>
            <person name="Saunders E."/>
            <person name="Brettin T."/>
            <person name="Detter J.C."/>
            <person name="Han C."/>
            <person name="Larimer F."/>
            <person name="Land M."/>
            <person name="Hauser L."/>
            <person name="Kyrpides N."/>
            <person name="Ivanova N."/>
            <person name="Zhou J."/>
            <person name="Richardson P."/>
        </authorList>
    </citation>
    <scope>NUCLEOTIDE SEQUENCE [LARGE SCALE GENOMIC DNA]</scope>
    <source>
        <strain evidence="2">ATCC 35319 / DSM 5812 / JCM 6584 / H10</strain>
    </source>
</reference>
<name>B8I609_RUMCH</name>
<sequence precursor="true">MKKIRIVIIAVLLVGIAVFSSILMASGEPSPTQKEKVTKFGDITKKHLASKDNKVAFTINGLEVTVDQVNKRKELEQSLGNLDITDSENVKAIAVKILLLDKAKKQGIKISDEEARKASLEEKEIINSGNIGKENLEAFLAYKEALGLSEDEYWNDFHAQELKEYLTINALYEKFTKDAINDQKILVQNVKPAELTKAKKKYFEDYKKNLYNNAKIEFNDSKLKAEVESGN</sequence>
<keyword evidence="2" id="KW-1185">Reference proteome</keyword>
<accession>B8I609</accession>
<dbReference type="HOGENOM" id="CLU_1165374_0_0_9"/>
<dbReference type="AlphaFoldDB" id="B8I609"/>
<gene>
    <name evidence="1" type="ordered locus">Ccel_2445</name>
</gene>
<evidence type="ECO:0008006" key="3">
    <source>
        <dbReference type="Google" id="ProtNLM"/>
    </source>
</evidence>
<dbReference type="SUPFAM" id="SSF109998">
    <property type="entry name" value="Triger factor/SurA peptide-binding domain-like"/>
    <property type="match status" value="1"/>
</dbReference>
<dbReference type="InterPro" id="IPR027304">
    <property type="entry name" value="Trigger_fact/SurA_dom_sf"/>
</dbReference>
<dbReference type="EMBL" id="CP001348">
    <property type="protein sequence ID" value="ACL76774.1"/>
    <property type="molecule type" value="Genomic_DNA"/>
</dbReference>
<protein>
    <recommendedName>
        <fullName evidence="3">SurA domain protein</fullName>
    </recommendedName>
</protein>